<dbReference type="EMBL" id="JBHULT010000010">
    <property type="protein sequence ID" value="MFD2518626.1"/>
    <property type="molecule type" value="Genomic_DNA"/>
</dbReference>
<name>A0ABW5IYT2_9FLAO</name>
<feature type="compositionally biased region" description="Basic and acidic residues" evidence="1">
    <location>
        <begin position="1"/>
        <end position="18"/>
    </location>
</feature>
<feature type="region of interest" description="Disordered" evidence="1">
    <location>
        <begin position="1"/>
        <end position="126"/>
    </location>
</feature>
<dbReference type="RefSeq" id="WP_380753070.1">
    <property type="nucleotide sequence ID" value="NZ_JBHULT010000010.1"/>
</dbReference>
<feature type="compositionally biased region" description="Basic and acidic residues" evidence="1">
    <location>
        <begin position="109"/>
        <end position="119"/>
    </location>
</feature>
<proteinExistence type="predicted"/>
<reference evidence="3" key="1">
    <citation type="journal article" date="2019" name="Int. J. Syst. Evol. Microbiol.">
        <title>The Global Catalogue of Microorganisms (GCM) 10K type strain sequencing project: providing services to taxonomists for standard genome sequencing and annotation.</title>
        <authorList>
            <consortium name="The Broad Institute Genomics Platform"/>
            <consortium name="The Broad Institute Genome Sequencing Center for Infectious Disease"/>
            <person name="Wu L."/>
            <person name="Ma J."/>
        </authorList>
    </citation>
    <scope>NUCLEOTIDE SEQUENCE [LARGE SCALE GENOMIC DNA]</scope>
    <source>
        <strain evidence="3">KCTC 42585</strain>
    </source>
</reference>
<evidence type="ECO:0000313" key="3">
    <source>
        <dbReference type="Proteomes" id="UP001597468"/>
    </source>
</evidence>
<evidence type="ECO:0000256" key="1">
    <source>
        <dbReference type="SAM" id="MobiDB-lite"/>
    </source>
</evidence>
<comment type="caution">
    <text evidence="2">The sequence shown here is derived from an EMBL/GenBank/DDBJ whole genome shotgun (WGS) entry which is preliminary data.</text>
</comment>
<accession>A0ABW5IYT2</accession>
<organism evidence="2 3">
    <name type="scientific">Salinimicrobium flavum</name>
    <dbReference type="NCBI Taxonomy" id="1737065"/>
    <lineage>
        <taxon>Bacteria</taxon>
        <taxon>Pseudomonadati</taxon>
        <taxon>Bacteroidota</taxon>
        <taxon>Flavobacteriia</taxon>
        <taxon>Flavobacteriales</taxon>
        <taxon>Flavobacteriaceae</taxon>
        <taxon>Salinimicrobium</taxon>
    </lineage>
</organism>
<sequence>MSKKEEQPKKNHKDREDNQEGLSYDPKITSEDKEILNNQSHEKKGDYFKEREEPIDYAGADLDLPEMDDKQFNPTKNKADDSEKEKRPKESANSNEKKEPGAETVYKGKKAEQYKDPSRKNKKDRS</sequence>
<feature type="compositionally biased region" description="Basic and acidic residues" evidence="1">
    <location>
        <begin position="67"/>
        <end position="101"/>
    </location>
</feature>
<protein>
    <submittedName>
        <fullName evidence="2">Uncharacterized protein</fullName>
    </submittedName>
</protein>
<evidence type="ECO:0000313" key="2">
    <source>
        <dbReference type="EMBL" id="MFD2518626.1"/>
    </source>
</evidence>
<gene>
    <name evidence="2" type="ORF">ACFSTG_12020</name>
</gene>
<feature type="compositionally biased region" description="Basic and acidic residues" evidence="1">
    <location>
        <begin position="28"/>
        <end position="54"/>
    </location>
</feature>
<keyword evidence="3" id="KW-1185">Reference proteome</keyword>
<dbReference type="Proteomes" id="UP001597468">
    <property type="component" value="Unassembled WGS sequence"/>
</dbReference>